<organism evidence="2 3">
    <name type="scientific">Nocardia niwae</name>
    <dbReference type="NCBI Taxonomy" id="626084"/>
    <lineage>
        <taxon>Bacteria</taxon>
        <taxon>Bacillati</taxon>
        <taxon>Actinomycetota</taxon>
        <taxon>Actinomycetes</taxon>
        <taxon>Mycobacteriales</taxon>
        <taxon>Nocardiaceae</taxon>
        <taxon>Nocardia</taxon>
    </lineage>
</organism>
<dbReference type="EMBL" id="JBEYBR010000091">
    <property type="protein sequence ID" value="MEU2125585.1"/>
    <property type="molecule type" value="Genomic_DNA"/>
</dbReference>
<comment type="caution">
    <text evidence="2">The sequence shown here is derived from an EMBL/GenBank/DDBJ whole genome shotgun (WGS) entry which is preliminary data.</text>
</comment>
<evidence type="ECO:0000313" key="2">
    <source>
        <dbReference type="EMBL" id="MEU2125585.1"/>
    </source>
</evidence>
<dbReference type="RefSeq" id="WP_357993150.1">
    <property type="nucleotide sequence ID" value="NZ_JBEYBR010000091.1"/>
</dbReference>
<dbReference type="GO" id="GO:0000428">
    <property type="term" value="C:DNA-directed RNA polymerase complex"/>
    <property type="evidence" value="ECO:0007669"/>
    <property type="project" value="UniProtKB-KW"/>
</dbReference>
<evidence type="ECO:0000313" key="3">
    <source>
        <dbReference type="Proteomes" id="UP001550535"/>
    </source>
</evidence>
<gene>
    <name evidence="2" type="ORF">ABZ507_27595</name>
</gene>
<sequence>MNQSEFGDTPVSRCRYYRQVCGLPAIVEPPELGRIVIRAGIVWALMMPAHLGQLVKIDLQRRGHDIGPIMSHPRSQRWSYLVRPDLPNDDSLFAEMFRLDVSIVRAGGEIALPSPTDRCALFRHWIEPPRSAYRPSGQLILASIRHLALGASTRHPRNRHTAANGESGKGLSA</sequence>
<proteinExistence type="predicted"/>
<protein>
    <submittedName>
        <fullName evidence="2">DNA-directed RNA polymerase subunit beta</fullName>
    </submittedName>
</protein>
<keyword evidence="2" id="KW-0804">Transcription</keyword>
<accession>A0ABV2XI63</accession>
<name>A0ABV2XI63_9NOCA</name>
<keyword evidence="2" id="KW-0240">DNA-directed RNA polymerase</keyword>
<keyword evidence="3" id="KW-1185">Reference proteome</keyword>
<reference evidence="2 3" key="1">
    <citation type="submission" date="2024-06" db="EMBL/GenBank/DDBJ databases">
        <title>The Natural Products Discovery Center: Release of the First 8490 Sequenced Strains for Exploring Actinobacteria Biosynthetic Diversity.</title>
        <authorList>
            <person name="Kalkreuter E."/>
            <person name="Kautsar S.A."/>
            <person name="Yang D."/>
            <person name="Bader C.D."/>
            <person name="Teijaro C.N."/>
            <person name="Fluegel L."/>
            <person name="Davis C.M."/>
            <person name="Simpson J.R."/>
            <person name="Lauterbach L."/>
            <person name="Steele A.D."/>
            <person name="Gui C."/>
            <person name="Meng S."/>
            <person name="Li G."/>
            <person name="Viehrig K."/>
            <person name="Ye F."/>
            <person name="Su P."/>
            <person name="Kiefer A.F."/>
            <person name="Nichols A."/>
            <person name="Cepeda A.J."/>
            <person name="Yan W."/>
            <person name="Fan B."/>
            <person name="Jiang Y."/>
            <person name="Adhikari A."/>
            <person name="Zheng C.-J."/>
            <person name="Schuster L."/>
            <person name="Cowan T.M."/>
            <person name="Smanski M.J."/>
            <person name="Chevrette M.G."/>
            <person name="De Carvalho L.P.S."/>
            <person name="Shen B."/>
        </authorList>
    </citation>
    <scope>NUCLEOTIDE SEQUENCE [LARGE SCALE GENOMIC DNA]</scope>
    <source>
        <strain evidence="2 3">NPDC019434</strain>
    </source>
</reference>
<dbReference type="Proteomes" id="UP001550535">
    <property type="component" value="Unassembled WGS sequence"/>
</dbReference>
<feature type="region of interest" description="Disordered" evidence="1">
    <location>
        <begin position="152"/>
        <end position="173"/>
    </location>
</feature>
<evidence type="ECO:0000256" key="1">
    <source>
        <dbReference type="SAM" id="MobiDB-lite"/>
    </source>
</evidence>